<sequence>MKLNKIALVLAMSGFGAHAIAQQPAEDNTESEQTIERISVTGSNIKRTSLEGDLPITVITRAQIDAGGITSAEQLLLQLNISSNSNDNLASNAGIVGGEERGNNGASSANLRQQGVGSTLVLLNGRRVATHGLKGRSVDLNSIPFAAIERVEVLRDGASAIYGTDAIGGVINFILKKNFEGAQLGAFADHTEEGGGNIYRFNVLAGTGDVERDGFNIMGSLTYKSAEILRGSDRDFTNTFQPLRGLSPDTRGAPFASVNDRFSRPNDPTSSQYNLVGSGLINPNTGLENDVLNVLALPGQPGCDAFENMGPDAADLWNRSRNLGVSCSWDYPRASVLQQPVENIDFVGRATMKIGEDSEAFVELLGSEVVSKKVFEPNQITPWAIGAGDWDTFGGGFYPSTGASYDYIVDALSDFYGADQLNIGAPIAYRWRCMDCGPREIETTTSSYKIQLGLEGVIGDWDYMAGLSRSANESTSELGSGYHFTSGLAQAIGTGVLNPFLLPGESQTTQAIQALDAASARGIELFGGETTMTQIDASISGNTGYELGFGGDSIYVAAGIDLRREEYKFNGDRRAADTRPRIYGAPFDDANALDNVSRDIKAVFVEALIPVSENFELNLAVRHDKYDGFGGTTNPKVGFKFTPVEELLFRGAYSTGFRVPSFNQLFNGVTEEPYTGTDLANPFLCQDGVVDISDPNCQIITPEILFGGQIDLGPEESEQLSFGFVFAKGDWIVNVDWWEIEIEGTIQTPGFKELIENPELFRDNYVFDGGGTSGEIVSIDRRFINAGGRSTSGIELGIATNGELWDGTWGLNINASYLIEDKKQERDNAPFGPNLVGTHSRGNIPLRWKNTAVFTYNYDDFIHTFTQIFRSGYDDETPPGVASGEANPPLYDDSVDSYLVYNYSMNYTGFENIELIMGIKNLLDRDPPFTAHQNDFSPGAAFDPRVADPRGRAYTVQFNYNF</sequence>
<keyword evidence="6 8" id="KW-0472">Membrane</keyword>
<dbReference type="OrthoDB" id="176248at2"/>
<evidence type="ECO:0000256" key="8">
    <source>
        <dbReference type="PROSITE-ProRule" id="PRU01360"/>
    </source>
</evidence>
<dbReference type="InterPro" id="IPR039426">
    <property type="entry name" value="TonB-dep_rcpt-like"/>
</dbReference>
<dbReference type="PROSITE" id="PS52016">
    <property type="entry name" value="TONB_DEPENDENT_REC_3"/>
    <property type="match status" value="1"/>
</dbReference>
<evidence type="ECO:0000313" key="14">
    <source>
        <dbReference type="Proteomes" id="UP000053586"/>
    </source>
</evidence>
<dbReference type="SUPFAM" id="SSF56935">
    <property type="entry name" value="Porins"/>
    <property type="match status" value="1"/>
</dbReference>
<keyword evidence="7 8" id="KW-0998">Cell outer membrane</keyword>
<organism evidence="13 14">
    <name type="scientific">Glaciecola punicea ACAM 611</name>
    <dbReference type="NCBI Taxonomy" id="1121923"/>
    <lineage>
        <taxon>Bacteria</taxon>
        <taxon>Pseudomonadati</taxon>
        <taxon>Pseudomonadota</taxon>
        <taxon>Gammaproteobacteria</taxon>
        <taxon>Alteromonadales</taxon>
        <taxon>Alteromonadaceae</taxon>
        <taxon>Glaciecola</taxon>
    </lineage>
</organism>
<keyword evidence="4 8" id="KW-0812">Transmembrane</keyword>
<evidence type="ECO:0000256" key="1">
    <source>
        <dbReference type="ARBA" id="ARBA00004571"/>
    </source>
</evidence>
<feature type="domain" description="TonB-dependent receptor plug" evidence="12">
    <location>
        <begin position="56"/>
        <end position="170"/>
    </location>
</feature>
<evidence type="ECO:0000256" key="7">
    <source>
        <dbReference type="ARBA" id="ARBA00023237"/>
    </source>
</evidence>
<keyword evidence="2 8" id="KW-0813">Transport</keyword>
<evidence type="ECO:0000259" key="11">
    <source>
        <dbReference type="Pfam" id="PF00593"/>
    </source>
</evidence>
<dbReference type="EMBL" id="BAET01000022">
    <property type="protein sequence ID" value="GAB56197.1"/>
    <property type="molecule type" value="Genomic_DNA"/>
</dbReference>
<name>H5TD20_9ALTE</name>
<dbReference type="Proteomes" id="UP000053586">
    <property type="component" value="Unassembled WGS sequence"/>
</dbReference>
<dbReference type="PANTHER" id="PTHR47234">
    <property type="match status" value="1"/>
</dbReference>
<gene>
    <name evidence="13" type="ORF">GPUN_2082</name>
</gene>
<protein>
    <submittedName>
        <fullName evidence="13">Iron complex outermembrane recepter protein</fullName>
    </submittedName>
</protein>
<evidence type="ECO:0000256" key="9">
    <source>
        <dbReference type="RuleBase" id="RU003357"/>
    </source>
</evidence>
<dbReference type="InterPro" id="IPR000531">
    <property type="entry name" value="Beta-barrel_TonB"/>
</dbReference>
<comment type="similarity">
    <text evidence="8 9">Belongs to the TonB-dependent receptor family.</text>
</comment>
<evidence type="ECO:0000256" key="2">
    <source>
        <dbReference type="ARBA" id="ARBA00022448"/>
    </source>
</evidence>
<evidence type="ECO:0000259" key="12">
    <source>
        <dbReference type="Pfam" id="PF07715"/>
    </source>
</evidence>
<reference evidence="13 14" key="1">
    <citation type="journal article" date="2012" name="J. Bacteriol.">
        <title>Genome sequence of proteorhodopsin-containing sea ice bacterium Glaciecola punicea ACAM 611T.</title>
        <authorList>
            <person name="Qin Q.-L."/>
            <person name="Xie B.-B."/>
            <person name="Shu Y.-L."/>
            <person name="Rong J.-C."/>
            <person name="Zhao D.-L."/>
            <person name="Zhang X.-Y."/>
            <person name="Chen X.-L."/>
            <person name="Zhou B.-C."/>
            <person name="Zhanga Y.-Z."/>
        </authorList>
    </citation>
    <scope>NUCLEOTIDE SEQUENCE [LARGE SCALE GENOMIC DNA]</scope>
    <source>
        <strain evidence="13 14">ACAM 611</strain>
    </source>
</reference>
<comment type="subcellular location">
    <subcellularLocation>
        <location evidence="1 8">Cell outer membrane</location>
        <topology evidence="1 8">Multi-pass membrane protein</topology>
    </subcellularLocation>
</comment>
<evidence type="ECO:0000256" key="5">
    <source>
        <dbReference type="ARBA" id="ARBA00023077"/>
    </source>
</evidence>
<dbReference type="eggNOG" id="COG1629">
    <property type="taxonomic scope" value="Bacteria"/>
</dbReference>
<feature type="chain" id="PRO_5003598781" evidence="10">
    <location>
        <begin position="22"/>
        <end position="962"/>
    </location>
</feature>
<proteinExistence type="inferred from homology"/>
<reference evidence="13 14" key="2">
    <citation type="journal article" date="2017" name="Antonie Van Leeuwenhoek">
        <title>Rhizobium rhizosphaerae sp. nov., a novel species isolated from rice rhizosphere.</title>
        <authorList>
            <person name="Zhao J.J."/>
            <person name="Zhang J."/>
            <person name="Zhang R.J."/>
            <person name="Zhang C.W."/>
            <person name="Yin H.Q."/>
            <person name="Zhang X.X."/>
        </authorList>
    </citation>
    <scope>NUCLEOTIDE SEQUENCE [LARGE SCALE GENOMIC DNA]</scope>
    <source>
        <strain evidence="13 14">ACAM 611</strain>
    </source>
</reference>
<evidence type="ECO:0000313" key="13">
    <source>
        <dbReference type="EMBL" id="GAB56197.1"/>
    </source>
</evidence>
<dbReference type="AlphaFoldDB" id="H5TD20"/>
<dbReference type="STRING" id="56804.BAE46_11860"/>
<evidence type="ECO:0000256" key="6">
    <source>
        <dbReference type="ARBA" id="ARBA00023136"/>
    </source>
</evidence>
<dbReference type="GO" id="GO:0009279">
    <property type="term" value="C:cell outer membrane"/>
    <property type="evidence" value="ECO:0007669"/>
    <property type="project" value="UniProtKB-SubCell"/>
</dbReference>
<keyword evidence="5 9" id="KW-0798">TonB box</keyword>
<feature type="domain" description="TonB-dependent receptor-like beta-barrel" evidence="11">
    <location>
        <begin position="390"/>
        <end position="922"/>
    </location>
</feature>
<feature type="signal peptide" evidence="10">
    <location>
        <begin position="1"/>
        <end position="21"/>
    </location>
</feature>
<accession>H5TD20</accession>
<keyword evidence="10" id="KW-0732">Signal</keyword>
<dbReference type="PANTHER" id="PTHR47234:SF2">
    <property type="entry name" value="TONB-DEPENDENT RECEPTOR"/>
    <property type="match status" value="1"/>
</dbReference>
<keyword evidence="14" id="KW-1185">Reference proteome</keyword>
<dbReference type="RefSeq" id="WP_006006065.1">
    <property type="nucleotide sequence ID" value="NZ_BAET01000022.1"/>
</dbReference>
<dbReference type="Gene3D" id="2.170.130.10">
    <property type="entry name" value="TonB-dependent receptor, plug domain"/>
    <property type="match status" value="1"/>
</dbReference>
<evidence type="ECO:0000256" key="4">
    <source>
        <dbReference type="ARBA" id="ARBA00022692"/>
    </source>
</evidence>
<comment type="caution">
    <text evidence="13">The sequence shown here is derived from an EMBL/GenBank/DDBJ whole genome shotgun (WGS) entry which is preliminary data.</text>
</comment>
<dbReference type="InterPro" id="IPR036942">
    <property type="entry name" value="Beta-barrel_TonB_sf"/>
</dbReference>
<dbReference type="InterPro" id="IPR037066">
    <property type="entry name" value="Plug_dom_sf"/>
</dbReference>
<dbReference type="InterPro" id="IPR012910">
    <property type="entry name" value="Plug_dom"/>
</dbReference>
<evidence type="ECO:0000256" key="10">
    <source>
        <dbReference type="SAM" id="SignalP"/>
    </source>
</evidence>
<keyword evidence="3 8" id="KW-1134">Transmembrane beta strand</keyword>
<dbReference type="Pfam" id="PF00593">
    <property type="entry name" value="TonB_dep_Rec_b-barrel"/>
    <property type="match status" value="1"/>
</dbReference>
<dbReference type="Pfam" id="PF07715">
    <property type="entry name" value="Plug"/>
    <property type="match status" value="1"/>
</dbReference>
<dbReference type="eggNOG" id="COG4771">
    <property type="taxonomic scope" value="Bacteria"/>
</dbReference>
<dbReference type="Gene3D" id="2.40.170.20">
    <property type="entry name" value="TonB-dependent receptor, beta-barrel domain"/>
    <property type="match status" value="1"/>
</dbReference>
<evidence type="ECO:0000256" key="3">
    <source>
        <dbReference type="ARBA" id="ARBA00022452"/>
    </source>
</evidence>